<reference evidence="4 5" key="1">
    <citation type="submission" date="2019-10" db="EMBL/GenBank/DDBJ databases">
        <title>Actinomadura rubteroloni sp. nov. and Actinomadura macrotermitis sp. nov., isolated from the gut of fungus growing-termite Macrotermes natalensis.</title>
        <authorList>
            <person name="Benndorf R."/>
            <person name="Martin K."/>
            <person name="Kuefner M."/>
            <person name="De Beer W."/>
            <person name="Kaster A.-K."/>
            <person name="Vollmers J."/>
            <person name="Poulsen M."/>
            <person name="Beemelmanns C."/>
        </authorList>
    </citation>
    <scope>NUCLEOTIDE SEQUENCE [LARGE SCALE GENOMIC DNA]</scope>
    <source>
        <strain evidence="4 5">RB68</strain>
    </source>
</reference>
<evidence type="ECO:0000313" key="5">
    <source>
        <dbReference type="Proteomes" id="UP000487268"/>
    </source>
</evidence>
<dbReference type="EMBL" id="WEGH01000003">
    <property type="protein sequence ID" value="MQY06892.1"/>
    <property type="molecule type" value="Genomic_DNA"/>
</dbReference>
<proteinExistence type="inferred from homology"/>
<comment type="caution">
    <text evidence="4">The sequence shown here is derived from an EMBL/GenBank/DDBJ whole genome shotgun (WGS) entry which is preliminary data.</text>
</comment>
<keyword evidence="2" id="KW-1133">Transmembrane helix</keyword>
<evidence type="ECO:0000256" key="1">
    <source>
        <dbReference type="ARBA" id="ARBA00006068"/>
    </source>
</evidence>
<keyword evidence="5" id="KW-1185">Reference proteome</keyword>
<dbReference type="RefSeq" id="WP_153536394.1">
    <property type="nucleotide sequence ID" value="NZ_WEGH01000003.1"/>
</dbReference>
<organism evidence="4 5">
    <name type="scientific">Actinomadura macrotermitis</name>
    <dbReference type="NCBI Taxonomy" id="2585200"/>
    <lineage>
        <taxon>Bacteria</taxon>
        <taxon>Bacillati</taxon>
        <taxon>Actinomycetota</taxon>
        <taxon>Actinomycetes</taxon>
        <taxon>Streptosporangiales</taxon>
        <taxon>Thermomonosporaceae</taxon>
        <taxon>Actinomadura</taxon>
    </lineage>
</organism>
<feature type="domain" description="Cell envelope-related transcriptional attenuator" evidence="3">
    <location>
        <begin position="104"/>
        <end position="258"/>
    </location>
</feature>
<dbReference type="OrthoDB" id="3759589at2"/>
<accession>A0A7K0C1D9</accession>
<dbReference type="PANTHER" id="PTHR33392:SF6">
    <property type="entry name" value="POLYISOPRENYL-TEICHOIC ACID--PEPTIDOGLYCAN TEICHOIC ACID TRANSFERASE TAGU"/>
    <property type="match status" value="1"/>
</dbReference>
<evidence type="ECO:0000313" key="4">
    <source>
        <dbReference type="EMBL" id="MQY06892.1"/>
    </source>
</evidence>
<dbReference type="NCBIfam" id="TIGR00350">
    <property type="entry name" value="lytR_cpsA_psr"/>
    <property type="match status" value="1"/>
</dbReference>
<evidence type="ECO:0000256" key="2">
    <source>
        <dbReference type="SAM" id="Phobius"/>
    </source>
</evidence>
<feature type="transmembrane region" description="Helical" evidence="2">
    <location>
        <begin position="46"/>
        <end position="67"/>
    </location>
</feature>
<dbReference type="PANTHER" id="PTHR33392">
    <property type="entry name" value="POLYISOPRENYL-TEICHOIC ACID--PEPTIDOGLYCAN TEICHOIC ACID TRANSFERASE TAGU"/>
    <property type="match status" value="1"/>
</dbReference>
<protein>
    <submittedName>
        <fullName evidence="4">Transcriptional regulator LytR</fullName>
    </submittedName>
</protein>
<keyword evidence="2" id="KW-0472">Membrane</keyword>
<comment type="similarity">
    <text evidence="1">Belongs to the LytR/CpsA/Psr (LCP) family.</text>
</comment>
<dbReference type="Gene3D" id="3.40.630.190">
    <property type="entry name" value="LCP protein"/>
    <property type="match status" value="1"/>
</dbReference>
<dbReference type="InterPro" id="IPR050922">
    <property type="entry name" value="LytR/CpsA/Psr_CW_biosynth"/>
</dbReference>
<evidence type="ECO:0000259" key="3">
    <source>
        <dbReference type="Pfam" id="PF03816"/>
    </source>
</evidence>
<sequence length="337" mass="36163">MDDLKMLRDLGRDLEHEPPASLVRQRQRLADAASGRRGALRRPGGWTLLGVVAVVTAALILVPTVLLRGSERAPAGTQKIGKTAHRTLNLLVLGSDKRGFGAPRTDTMLLVHLPADRRNAKVVSLPRDLMVPIPACKKGGQVIPARASALLNSAYTLGGVQCAIKTVESVTGIRIDQTLTIDFGGFKDMVDALGGVEVTLPQSVNDSKSGLRLSAGRHFVKGKVALAYVRARHGLGDGSDLDRVKRQQRFLAALSRRARGQVFKDPAGVAAFARVAARSIDAVPRLGLTEYQDLARSLEHTDPGEVDYSTVPCGPSPKDPNRLALTPEAAEVFARFR</sequence>
<dbReference type="InterPro" id="IPR004474">
    <property type="entry name" value="LytR_CpsA_psr"/>
</dbReference>
<keyword evidence="2" id="KW-0812">Transmembrane</keyword>
<dbReference type="Pfam" id="PF03816">
    <property type="entry name" value="LytR_cpsA_psr"/>
    <property type="match status" value="1"/>
</dbReference>
<dbReference type="AlphaFoldDB" id="A0A7K0C1D9"/>
<name>A0A7K0C1D9_9ACTN</name>
<dbReference type="Proteomes" id="UP000487268">
    <property type="component" value="Unassembled WGS sequence"/>
</dbReference>
<gene>
    <name evidence="4" type="primary">lytR_2</name>
    <name evidence="4" type="ORF">ACRB68_49890</name>
</gene>